<comment type="caution">
    <text evidence="2">The sequence shown here is derived from an EMBL/GenBank/DDBJ whole genome shotgun (WGS) entry which is preliminary data.</text>
</comment>
<accession>A0AAV7S3N3</accession>
<evidence type="ECO:0000313" key="2">
    <source>
        <dbReference type="EMBL" id="KAJ1158687.1"/>
    </source>
</evidence>
<organism evidence="2 3">
    <name type="scientific">Pleurodeles waltl</name>
    <name type="common">Iberian ribbed newt</name>
    <dbReference type="NCBI Taxonomy" id="8319"/>
    <lineage>
        <taxon>Eukaryota</taxon>
        <taxon>Metazoa</taxon>
        <taxon>Chordata</taxon>
        <taxon>Craniata</taxon>
        <taxon>Vertebrata</taxon>
        <taxon>Euteleostomi</taxon>
        <taxon>Amphibia</taxon>
        <taxon>Batrachia</taxon>
        <taxon>Caudata</taxon>
        <taxon>Salamandroidea</taxon>
        <taxon>Salamandridae</taxon>
        <taxon>Pleurodelinae</taxon>
        <taxon>Pleurodeles</taxon>
    </lineage>
</organism>
<reference evidence="2" key="1">
    <citation type="journal article" date="2022" name="bioRxiv">
        <title>Sequencing and chromosome-scale assembly of the giantPleurodeles waltlgenome.</title>
        <authorList>
            <person name="Brown T."/>
            <person name="Elewa A."/>
            <person name="Iarovenko S."/>
            <person name="Subramanian E."/>
            <person name="Araus A.J."/>
            <person name="Petzold A."/>
            <person name="Susuki M."/>
            <person name="Suzuki K.-i.T."/>
            <person name="Hayashi T."/>
            <person name="Toyoda A."/>
            <person name="Oliveira C."/>
            <person name="Osipova E."/>
            <person name="Leigh N.D."/>
            <person name="Simon A."/>
            <person name="Yun M.H."/>
        </authorList>
    </citation>
    <scope>NUCLEOTIDE SEQUENCE</scope>
    <source>
        <strain evidence="2">20211129_DDA</strain>
        <tissue evidence="2">Liver</tissue>
    </source>
</reference>
<sequence>MRISVKPKSFNATMRRGGASRETLRPRSLLHNHTGSEDETGLARDVNLSRRQEGPDGCAGREKNREEVQGGSEIKGRNGTGVNDDIKSTSDDQRQKTKERTESVNVGEEKSKQKIMDEKIDKRKERGIKQRGRMRSKEQKNRGKNQGAERKDETV</sequence>
<feature type="compositionally biased region" description="Basic and acidic residues" evidence="1">
    <location>
        <begin position="47"/>
        <end position="68"/>
    </location>
</feature>
<feature type="region of interest" description="Disordered" evidence="1">
    <location>
        <begin position="1"/>
        <end position="155"/>
    </location>
</feature>
<keyword evidence="3" id="KW-1185">Reference proteome</keyword>
<proteinExistence type="predicted"/>
<feature type="compositionally biased region" description="Basic and acidic residues" evidence="1">
    <location>
        <begin position="84"/>
        <end position="128"/>
    </location>
</feature>
<dbReference type="Proteomes" id="UP001066276">
    <property type="component" value="Chromosome 5"/>
</dbReference>
<dbReference type="AlphaFoldDB" id="A0AAV7S3N3"/>
<evidence type="ECO:0000256" key="1">
    <source>
        <dbReference type="SAM" id="MobiDB-lite"/>
    </source>
</evidence>
<dbReference type="EMBL" id="JANPWB010000009">
    <property type="protein sequence ID" value="KAJ1158687.1"/>
    <property type="molecule type" value="Genomic_DNA"/>
</dbReference>
<name>A0AAV7S3N3_PLEWA</name>
<evidence type="ECO:0000313" key="3">
    <source>
        <dbReference type="Proteomes" id="UP001066276"/>
    </source>
</evidence>
<feature type="compositionally biased region" description="Basic and acidic residues" evidence="1">
    <location>
        <begin position="135"/>
        <end position="155"/>
    </location>
</feature>
<protein>
    <submittedName>
        <fullName evidence="2">Uncharacterized protein</fullName>
    </submittedName>
</protein>
<gene>
    <name evidence="2" type="ORF">NDU88_011375</name>
</gene>